<proteinExistence type="predicted"/>
<dbReference type="EMBL" id="HBKP01022394">
    <property type="protein sequence ID" value="CAE2236416.1"/>
    <property type="molecule type" value="Transcribed_RNA"/>
</dbReference>
<dbReference type="InterPro" id="IPR019370">
    <property type="entry name" value="E2F-assoc_phosphoprotein"/>
</dbReference>
<sequence>MSQKLWIKEDALPTNVGEEIGDVKEADPMLSSLLSGEDMEEEDPYYDHQRDEKDEKWAHKNISGAQERSGTDAVLNCPSCFTLLCVDCQRHEIFSDQYRAMFVTNCKVNCYAQVTFKAKKKAKRNQKTKWERVEVDDSSAHAPDELYFPVTCAYCETEVAVYDCNEIYHFFNTVSGY</sequence>
<evidence type="ECO:0000313" key="2">
    <source>
        <dbReference type="EMBL" id="CAE2236416.1"/>
    </source>
</evidence>
<dbReference type="Pfam" id="PF10238">
    <property type="entry name" value="Eapp_C"/>
    <property type="match status" value="1"/>
</dbReference>
<dbReference type="AlphaFoldDB" id="A0A7S4IQA3"/>
<name>A0A7S4IQA3_9EUKA</name>
<reference evidence="2" key="1">
    <citation type="submission" date="2021-01" db="EMBL/GenBank/DDBJ databases">
        <authorList>
            <person name="Corre E."/>
            <person name="Pelletier E."/>
            <person name="Niang G."/>
            <person name="Scheremetjew M."/>
            <person name="Finn R."/>
            <person name="Kale V."/>
            <person name="Holt S."/>
            <person name="Cochrane G."/>
            <person name="Meng A."/>
            <person name="Brown T."/>
            <person name="Cohen L."/>
        </authorList>
    </citation>
    <scope>NUCLEOTIDE SEQUENCE</scope>
    <source>
        <strain evidence="2">DIVA3 518/3/11/1/6</strain>
    </source>
</reference>
<evidence type="ECO:0008006" key="3">
    <source>
        <dbReference type="Google" id="ProtNLM"/>
    </source>
</evidence>
<accession>A0A7S4IQA3</accession>
<dbReference type="PANTHER" id="PTHR15967:SF0">
    <property type="entry name" value="E2F-ASSOCIATED PHOSPHOPROTEIN"/>
    <property type="match status" value="1"/>
</dbReference>
<evidence type="ECO:0000256" key="1">
    <source>
        <dbReference type="SAM" id="MobiDB-lite"/>
    </source>
</evidence>
<organism evidence="2">
    <name type="scientific">Vannella robusta</name>
    <dbReference type="NCBI Taxonomy" id="1487602"/>
    <lineage>
        <taxon>Eukaryota</taxon>
        <taxon>Amoebozoa</taxon>
        <taxon>Discosea</taxon>
        <taxon>Flabellinia</taxon>
        <taxon>Vannellidae</taxon>
        <taxon>Vannella</taxon>
    </lineage>
</organism>
<dbReference type="GO" id="GO:0005634">
    <property type="term" value="C:nucleus"/>
    <property type="evidence" value="ECO:0007669"/>
    <property type="project" value="TreeGrafter"/>
</dbReference>
<gene>
    <name evidence="2" type="ORF">VSP0166_LOCUS15622</name>
</gene>
<dbReference type="PANTHER" id="PTHR15967">
    <property type="entry name" value="E2F-ASSOCIATED PHOSPHOPROTEIN"/>
    <property type="match status" value="1"/>
</dbReference>
<protein>
    <recommendedName>
        <fullName evidence="3">E2F-associated phosphoprotein</fullName>
    </recommendedName>
</protein>
<feature type="region of interest" description="Disordered" evidence="1">
    <location>
        <begin position="17"/>
        <end position="53"/>
    </location>
</feature>